<feature type="compositionally biased region" description="Polar residues" evidence="7">
    <location>
        <begin position="1583"/>
        <end position="1593"/>
    </location>
</feature>
<dbReference type="PANTHER" id="PTHR47972:SF28">
    <property type="entry name" value="KINESIN-LIKE PROTEIN KLP-3"/>
    <property type="match status" value="1"/>
</dbReference>
<dbReference type="PROSITE" id="PS00411">
    <property type="entry name" value="KINESIN_MOTOR_1"/>
    <property type="match status" value="1"/>
</dbReference>
<dbReference type="CDD" id="cd01366">
    <property type="entry name" value="KISc_C_terminal"/>
    <property type="match status" value="1"/>
</dbReference>
<feature type="coiled-coil region" evidence="6">
    <location>
        <begin position="1069"/>
        <end position="1173"/>
    </location>
</feature>
<dbReference type="PROSITE" id="PS50067">
    <property type="entry name" value="KINESIN_MOTOR_2"/>
    <property type="match status" value="1"/>
</dbReference>
<evidence type="ECO:0000256" key="6">
    <source>
        <dbReference type="SAM" id="Coils"/>
    </source>
</evidence>
<dbReference type="Gene3D" id="1.10.287.1490">
    <property type="match status" value="2"/>
</dbReference>
<keyword evidence="2 5" id="KW-0547">Nucleotide-binding</keyword>
<dbReference type="Pfam" id="PF00225">
    <property type="entry name" value="Kinesin"/>
    <property type="match status" value="1"/>
</dbReference>
<dbReference type="SMART" id="SM00129">
    <property type="entry name" value="KISc"/>
    <property type="match status" value="1"/>
</dbReference>
<feature type="region of interest" description="Disordered" evidence="7">
    <location>
        <begin position="1"/>
        <end position="45"/>
    </location>
</feature>
<feature type="region of interest" description="Disordered" evidence="7">
    <location>
        <begin position="955"/>
        <end position="990"/>
    </location>
</feature>
<evidence type="ECO:0000256" key="3">
    <source>
        <dbReference type="ARBA" id="ARBA00022840"/>
    </source>
</evidence>
<protein>
    <submittedName>
        <fullName evidence="10">Uncharacterized protein</fullName>
    </submittedName>
</protein>
<feature type="binding site" evidence="5">
    <location>
        <begin position="658"/>
        <end position="665"/>
    </location>
    <ligand>
        <name>ATP</name>
        <dbReference type="ChEBI" id="CHEBI:30616"/>
    </ligand>
</feature>
<organism evidence="10 11">
    <name type="scientific">Sphagnum troendelagicum</name>
    <dbReference type="NCBI Taxonomy" id="128251"/>
    <lineage>
        <taxon>Eukaryota</taxon>
        <taxon>Viridiplantae</taxon>
        <taxon>Streptophyta</taxon>
        <taxon>Embryophyta</taxon>
        <taxon>Bryophyta</taxon>
        <taxon>Sphagnophytina</taxon>
        <taxon>Sphagnopsida</taxon>
        <taxon>Sphagnales</taxon>
        <taxon>Sphagnaceae</taxon>
        <taxon>Sphagnum</taxon>
    </lineage>
</organism>
<proteinExistence type="inferred from homology"/>
<feature type="compositionally biased region" description="Basic and acidic residues" evidence="7">
    <location>
        <begin position="1391"/>
        <end position="1411"/>
    </location>
</feature>
<dbReference type="SUPFAM" id="SSF57997">
    <property type="entry name" value="Tropomyosin"/>
    <property type="match status" value="1"/>
</dbReference>
<feature type="region of interest" description="Disordered" evidence="7">
    <location>
        <begin position="1533"/>
        <end position="1593"/>
    </location>
</feature>
<dbReference type="SUPFAM" id="SSF47576">
    <property type="entry name" value="Calponin-homology domain, CH-domain"/>
    <property type="match status" value="1"/>
</dbReference>
<dbReference type="InterPro" id="IPR019821">
    <property type="entry name" value="Kinesin_motor_CS"/>
</dbReference>
<evidence type="ECO:0000259" key="8">
    <source>
        <dbReference type="PROSITE" id="PS50021"/>
    </source>
</evidence>
<feature type="compositionally biased region" description="Basic and acidic residues" evidence="7">
    <location>
        <begin position="1422"/>
        <end position="1431"/>
    </location>
</feature>
<dbReference type="Proteomes" id="UP001497512">
    <property type="component" value="Chromosome 6"/>
</dbReference>
<dbReference type="InterPro" id="IPR027640">
    <property type="entry name" value="Kinesin-like_fam"/>
</dbReference>
<dbReference type="PANTHER" id="PTHR47972">
    <property type="entry name" value="KINESIN-LIKE PROTEIN KLP-3"/>
    <property type="match status" value="1"/>
</dbReference>
<dbReference type="InterPro" id="IPR001752">
    <property type="entry name" value="Kinesin_motor_dom"/>
</dbReference>
<gene>
    <name evidence="10" type="ORF">CSSPTR1EN2_LOCUS20085</name>
</gene>
<feature type="region of interest" description="Disordered" evidence="7">
    <location>
        <begin position="1391"/>
        <end position="1454"/>
    </location>
</feature>
<dbReference type="InterPro" id="IPR027417">
    <property type="entry name" value="P-loop_NTPase"/>
</dbReference>
<evidence type="ECO:0000256" key="2">
    <source>
        <dbReference type="ARBA" id="ARBA00022741"/>
    </source>
</evidence>
<feature type="region of interest" description="Disordered" evidence="7">
    <location>
        <begin position="1223"/>
        <end position="1266"/>
    </location>
</feature>
<dbReference type="SMART" id="SM00033">
    <property type="entry name" value="CH"/>
    <property type="match status" value="1"/>
</dbReference>
<evidence type="ECO:0000313" key="11">
    <source>
        <dbReference type="Proteomes" id="UP001497512"/>
    </source>
</evidence>
<name>A0ABP0UVG5_9BRYO</name>
<dbReference type="Gene3D" id="1.10.418.10">
    <property type="entry name" value="Calponin-like domain"/>
    <property type="match status" value="1"/>
</dbReference>
<dbReference type="Pfam" id="PF00307">
    <property type="entry name" value="CH"/>
    <property type="match status" value="1"/>
</dbReference>
<feature type="domain" description="Kinesin motor" evidence="9">
    <location>
        <begin position="573"/>
        <end position="909"/>
    </location>
</feature>
<feature type="domain" description="Calponin-homology (CH)" evidence="8">
    <location>
        <begin position="105"/>
        <end position="224"/>
    </location>
</feature>
<keyword evidence="4 5" id="KW-0505">Motor protein</keyword>
<dbReference type="InterPro" id="IPR036961">
    <property type="entry name" value="Kinesin_motor_dom_sf"/>
</dbReference>
<evidence type="ECO:0000256" key="7">
    <source>
        <dbReference type="SAM" id="MobiDB-lite"/>
    </source>
</evidence>
<feature type="compositionally biased region" description="Low complexity" evidence="7">
    <location>
        <begin position="1438"/>
        <end position="1449"/>
    </location>
</feature>
<feature type="compositionally biased region" description="Low complexity" evidence="7">
    <location>
        <begin position="9"/>
        <end position="20"/>
    </location>
</feature>
<dbReference type="PRINTS" id="PR00380">
    <property type="entry name" value="KINESINHEAVY"/>
</dbReference>
<dbReference type="EMBL" id="OZ019898">
    <property type="protein sequence ID" value="CAK9230142.1"/>
    <property type="molecule type" value="Genomic_DNA"/>
</dbReference>
<evidence type="ECO:0000313" key="10">
    <source>
        <dbReference type="EMBL" id="CAK9230142.1"/>
    </source>
</evidence>
<reference evidence="10" key="1">
    <citation type="submission" date="2024-02" db="EMBL/GenBank/DDBJ databases">
        <authorList>
            <consortium name="ELIXIR-Norway"/>
            <consortium name="Elixir Norway"/>
        </authorList>
    </citation>
    <scope>NUCLEOTIDE SEQUENCE</scope>
</reference>
<feature type="compositionally biased region" description="Low complexity" evidence="7">
    <location>
        <begin position="36"/>
        <end position="45"/>
    </location>
</feature>
<feature type="coiled-coil region" evidence="6">
    <location>
        <begin position="387"/>
        <end position="485"/>
    </location>
</feature>
<sequence>MSTMHDSRGSSTRGSENSSSPVRSSFEGGNGNGLASVYSSYSGSPSIHYPDRSIPDYVKLPGQSDDSFTDYSTGTDRNASTFGGLGSAARLSETHMASRRAEEAANRRCQAASWLQEMIGPLSLPRQPSEEELRLCLRNGLVLCNVINKVHPGAVPKVVENPISSHDGAQFAYQHFENVRNFLVAVEDMGLPAFEASDLEQGSLSPSSSAKVVACILALRSYQEWKQGGALGFWRLKSPNLPTVYGTSPSKTSTRGIKAPRKWFPTDQDYADNMELFSPSAQSTNSMSFDKDSRASFEGMLESNAPSQSLLSLVNAILGGKPMEEVPMLVEFMLRKVMEEFERHLLAQRRQVVKMKSALKDLLMQAEERASQNMVLEALAAGSQEEVKMITKKLQLVKMEKKQIEDENQLKEVALKRLSKESEEKDSTVQVLMNELDYIKRLDEEHSVSLENQKREIELKSQEKLLSLEKQLQESQQQRHEMEVSFTEDLSRLQKKDVKYKTCLAHQAYNVKDLRWTQVDVRKEVLQMQKDFRSQFSALENQLPEMARAAAGYHKVLAENRQLYNEVQDLKGNIRVYCRVRPFLTEEPGRPTTVDYIGENGELVVVNPSKLGAKDARKSFTFNKVFGTNASQEEVFLDTQPLIRSVLDGYNVCIFAYGQTGSGKTFTMSGPSGDWGVNYRALHDLFNMTQSRLGVFRYEIDVQMLEIYNEQVRDLLIMDGTQKKYPLETDLPFLELFIRNNSQLNGMNVPDASMLRVRSTEDVVELMRVGQKNRAIGATALNERSSRSHSVLTVHVQGRDLISGALLRGSLHLVDLAGSERVDRSEATGDRLKEAQHINKSLSALGDVIAALAQKNSHVPYRNSKLTQLLQDSLGGQAKTLMFVHISPDMESFGETISTLKFAERVSSVELGAARSNKESGDMQNLKDQIAQLKDAAAKKDAEIERLQSLKDLSLPVESDHSAHSSAGSPLDSPTELRPPSEVSEEGVTSVNESIKYGKEGSNSQLYSKQSSKEQEAVLLAHQDMQDEVSMSDWHDRYQNDGTVSVSGPQGSEKLPMFENSGLHRKGKIKFLETENEKLKNGLKDCEEALQMANSETEKSNKVARDAKAKIAELESRVRDLEDAVQAAGAKGAELEMKLKDAEEKYAGAEETIQKLQSELSSAKDTHAKFESNLHGVQTNLQDRETKLDELSKSAADKDATIAKKKSKIGDLSEKVDHFKSRALPAEEKASELGGLTGELQSKAAGTEEKLSHVGQEKDQTAGAIDDYKEELKNSVARSNTIAEALSQEKERSAQLEQELAELKKQNDADSAHARVLAERIAKLEKIVSATTDDKETVKQNLEGEKKSLAEGKDSEAGKKAEVESKSKNLEGEKRGLLSKIQGAFYKADNKEAEAAAKASEAEEKGQKVDELEGTVGSTASKAKEKEEAEKSLGMQLEASKAKAATGEKAAAELQEKEGKIGELDNNLKSHGDRLADLGTKLQNLRQERDEAVSKAETNEEKVKALEAKISELESEVESLTERNSDLEEQLRKVGGKVEEHKSAIRGREGTAVKKAQKAKELQEEVQATEEDIQDSDKEFVKTAQTDVSATNQ</sequence>
<feature type="coiled-coil region" evidence="6">
    <location>
        <begin position="916"/>
        <end position="953"/>
    </location>
</feature>
<dbReference type="InterPro" id="IPR036872">
    <property type="entry name" value="CH_dom_sf"/>
</dbReference>
<dbReference type="InterPro" id="IPR001715">
    <property type="entry name" value="CH_dom"/>
</dbReference>
<evidence type="ECO:0000256" key="4">
    <source>
        <dbReference type="ARBA" id="ARBA00023175"/>
    </source>
</evidence>
<comment type="similarity">
    <text evidence="1">Belongs to the TRAFAC class myosin-kinesin ATPase superfamily. Kinesin family. KIN-14 subfamily.</text>
</comment>
<keyword evidence="11" id="KW-1185">Reference proteome</keyword>
<keyword evidence="6" id="KW-0175">Coiled coil</keyword>
<feature type="compositionally biased region" description="Basic and acidic residues" evidence="7">
    <location>
        <begin position="1246"/>
        <end position="1266"/>
    </location>
</feature>
<dbReference type="PROSITE" id="PS50021">
    <property type="entry name" value="CH"/>
    <property type="match status" value="1"/>
</dbReference>
<evidence type="ECO:0000256" key="5">
    <source>
        <dbReference type="PROSITE-ProRule" id="PRU00283"/>
    </source>
</evidence>
<keyword evidence="3 5" id="KW-0067">ATP-binding</keyword>
<evidence type="ECO:0000256" key="1">
    <source>
        <dbReference type="ARBA" id="ARBA00010899"/>
    </source>
</evidence>
<evidence type="ECO:0000259" key="9">
    <source>
        <dbReference type="PROSITE" id="PS50067"/>
    </source>
</evidence>
<dbReference type="Gene3D" id="3.40.850.10">
    <property type="entry name" value="Kinesin motor domain"/>
    <property type="match status" value="1"/>
</dbReference>
<feature type="region of interest" description="Disordered" evidence="7">
    <location>
        <begin position="1328"/>
        <end position="1374"/>
    </location>
</feature>
<feature type="coiled-coil region" evidence="6">
    <location>
        <begin position="1269"/>
        <end position="1313"/>
    </location>
</feature>
<dbReference type="CDD" id="cd21203">
    <property type="entry name" value="CH_AtKIN14-like"/>
    <property type="match status" value="1"/>
</dbReference>
<accession>A0ABP0UVG5</accession>
<dbReference type="SUPFAM" id="SSF52540">
    <property type="entry name" value="P-loop containing nucleoside triphosphate hydrolases"/>
    <property type="match status" value="1"/>
</dbReference>
<feature type="compositionally biased region" description="Basic and acidic residues" evidence="7">
    <location>
        <begin position="1533"/>
        <end position="1563"/>
    </location>
</feature>